<reference evidence="2" key="1">
    <citation type="submission" date="2021-03" db="EMBL/GenBank/DDBJ databases">
        <title>Draft genome sequence of rust myrtle Austropuccinia psidii MF-1, a brazilian biotype.</title>
        <authorList>
            <person name="Quecine M.C."/>
            <person name="Pachon D.M.R."/>
            <person name="Bonatelli M.L."/>
            <person name="Correr F.H."/>
            <person name="Franceschini L.M."/>
            <person name="Leite T.F."/>
            <person name="Margarido G.R.A."/>
            <person name="Almeida C.A."/>
            <person name="Ferrarezi J.A."/>
            <person name="Labate C.A."/>
        </authorList>
    </citation>
    <scope>NUCLEOTIDE SEQUENCE</scope>
    <source>
        <strain evidence="2">MF-1</strain>
    </source>
</reference>
<dbReference type="AlphaFoldDB" id="A0A9Q3BGD2"/>
<accession>A0A9Q3BGD2</accession>
<evidence type="ECO:0000313" key="2">
    <source>
        <dbReference type="EMBL" id="MBW0464415.1"/>
    </source>
</evidence>
<dbReference type="Proteomes" id="UP000765509">
    <property type="component" value="Unassembled WGS sequence"/>
</dbReference>
<protein>
    <submittedName>
        <fullName evidence="2">Uncharacterized protein</fullName>
    </submittedName>
</protein>
<dbReference type="EMBL" id="AVOT02000775">
    <property type="protein sequence ID" value="MBW0464415.1"/>
    <property type="molecule type" value="Genomic_DNA"/>
</dbReference>
<evidence type="ECO:0000313" key="3">
    <source>
        <dbReference type="Proteomes" id="UP000765509"/>
    </source>
</evidence>
<organism evidence="2 3">
    <name type="scientific">Austropuccinia psidii MF-1</name>
    <dbReference type="NCBI Taxonomy" id="1389203"/>
    <lineage>
        <taxon>Eukaryota</taxon>
        <taxon>Fungi</taxon>
        <taxon>Dikarya</taxon>
        <taxon>Basidiomycota</taxon>
        <taxon>Pucciniomycotina</taxon>
        <taxon>Pucciniomycetes</taxon>
        <taxon>Pucciniales</taxon>
        <taxon>Sphaerophragmiaceae</taxon>
        <taxon>Austropuccinia</taxon>
    </lineage>
</organism>
<comment type="caution">
    <text evidence="2">The sequence shown here is derived from an EMBL/GenBank/DDBJ whole genome shotgun (WGS) entry which is preliminary data.</text>
</comment>
<gene>
    <name evidence="2" type="ORF">O181_004130</name>
</gene>
<evidence type="ECO:0000256" key="1">
    <source>
        <dbReference type="SAM" id="MobiDB-lite"/>
    </source>
</evidence>
<keyword evidence="3" id="KW-1185">Reference proteome</keyword>
<feature type="region of interest" description="Disordered" evidence="1">
    <location>
        <begin position="24"/>
        <end position="56"/>
    </location>
</feature>
<sequence length="126" mass="14353">MCNAVQIEEWMFNHISHIRRAQELPQENSRTTKNKVPIKPNPEIPIKHSKAESSSNYLRIRKRNNLHLNYPQTSENTNTSNMGAATPMEVELVQNEGLKPKQLVNSVSTLCGKNGCHVNKEQKTFS</sequence>
<proteinExistence type="predicted"/>
<name>A0A9Q3BGD2_9BASI</name>